<feature type="transmembrane region" description="Helical" evidence="1">
    <location>
        <begin position="27"/>
        <end position="51"/>
    </location>
</feature>
<keyword evidence="1" id="KW-0472">Membrane</keyword>
<feature type="transmembrane region" description="Helical" evidence="1">
    <location>
        <begin position="231"/>
        <end position="252"/>
    </location>
</feature>
<dbReference type="EMBL" id="AZFX01000094">
    <property type="protein sequence ID" value="KRM08024.1"/>
    <property type="molecule type" value="Genomic_DNA"/>
</dbReference>
<evidence type="ECO:0008006" key="4">
    <source>
        <dbReference type="Google" id="ProtNLM"/>
    </source>
</evidence>
<name>A0A0R1VQD4_9LACO</name>
<evidence type="ECO:0000313" key="2">
    <source>
        <dbReference type="EMBL" id="KRM08024.1"/>
    </source>
</evidence>
<dbReference type="PANTHER" id="PTHR36833:SF1">
    <property type="entry name" value="INTEGRAL MEMBRANE TRANSPORT PROTEIN"/>
    <property type="match status" value="1"/>
</dbReference>
<protein>
    <recommendedName>
        <fullName evidence="4">ABC transporter permease</fullName>
    </recommendedName>
</protein>
<feature type="transmembrane region" description="Helical" evidence="1">
    <location>
        <begin position="149"/>
        <end position="176"/>
    </location>
</feature>
<accession>A0A0R1VQD4</accession>
<dbReference type="PANTHER" id="PTHR36833">
    <property type="entry name" value="SLR0610 PROTEIN-RELATED"/>
    <property type="match status" value="1"/>
</dbReference>
<comment type="caution">
    <text evidence="2">The sequence shown here is derived from an EMBL/GenBank/DDBJ whole genome shotgun (WGS) entry which is preliminary data.</text>
</comment>
<feature type="transmembrane region" description="Helical" evidence="1">
    <location>
        <begin position="197"/>
        <end position="219"/>
    </location>
</feature>
<organism evidence="2 3">
    <name type="scientific">Lapidilactobacillus concavus DSM 17758</name>
    <dbReference type="NCBI Taxonomy" id="1423735"/>
    <lineage>
        <taxon>Bacteria</taxon>
        <taxon>Bacillati</taxon>
        <taxon>Bacillota</taxon>
        <taxon>Bacilli</taxon>
        <taxon>Lactobacillales</taxon>
        <taxon>Lactobacillaceae</taxon>
        <taxon>Lapidilactobacillus</taxon>
    </lineage>
</organism>
<dbReference type="PATRIC" id="fig|1423735.3.peg.729"/>
<dbReference type="InterPro" id="IPR010390">
    <property type="entry name" value="ABC-2_transporter-like"/>
</dbReference>
<feature type="transmembrane region" description="Helical" evidence="1">
    <location>
        <begin position="71"/>
        <end position="94"/>
    </location>
</feature>
<evidence type="ECO:0000256" key="1">
    <source>
        <dbReference type="SAM" id="Phobius"/>
    </source>
</evidence>
<reference evidence="2 3" key="1">
    <citation type="journal article" date="2015" name="Genome Announc.">
        <title>Expanding the biotechnology potential of lactobacilli through comparative genomics of 213 strains and associated genera.</title>
        <authorList>
            <person name="Sun Z."/>
            <person name="Harris H.M."/>
            <person name="McCann A."/>
            <person name="Guo C."/>
            <person name="Argimon S."/>
            <person name="Zhang W."/>
            <person name="Yang X."/>
            <person name="Jeffery I.B."/>
            <person name="Cooney J.C."/>
            <person name="Kagawa T.F."/>
            <person name="Liu W."/>
            <person name="Song Y."/>
            <person name="Salvetti E."/>
            <person name="Wrobel A."/>
            <person name="Rasinkangas P."/>
            <person name="Parkhill J."/>
            <person name="Rea M.C."/>
            <person name="O'Sullivan O."/>
            <person name="Ritari J."/>
            <person name="Douillard F.P."/>
            <person name="Paul Ross R."/>
            <person name="Yang R."/>
            <person name="Briner A.E."/>
            <person name="Felis G.E."/>
            <person name="de Vos W.M."/>
            <person name="Barrangou R."/>
            <person name="Klaenhammer T.R."/>
            <person name="Caufield P.W."/>
            <person name="Cui Y."/>
            <person name="Zhang H."/>
            <person name="O'Toole P.W."/>
        </authorList>
    </citation>
    <scope>NUCLEOTIDE SEQUENCE [LARGE SCALE GENOMIC DNA]</scope>
    <source>
        <strain evidence="2 3">DSM 17758</strain>
    </source>
</reference>
<dbReference type="RefSeq" id="WP_235803372.1">
    <property type="nucleotide sequence ID" value="NZ_AZFX01000094.1"/>
</dbReference>
<keyword evidence="3" id="KW-1185">Reference proteome</keyword>
<dbReference type="Proteomes" id="UP000051315">
    <property type="component" value="Unassembled WGS sequence"/>
</dbReference>
<keyword evidence="1" id="KW-0812">Transmembrane</keyword>
<evidence type="ECO:0000313" key="3">
    <source>
        <dbReference type="Proteomes" id="UP000051315"/>
    </source>
</evidence>
<keyword evidence="1" id="KW-1133">Transmembrane helix</keyword>
<sequence>MNQIRRYVKLYGSFFKMDIKRIGLYRANLLTSSFGYLLDSLATFFSVWLILNQVGSIYEWGMPEMFALFTYTLFLLSIWEFFFVNTLEIPFLIFDGELDIFLTRPVGDLFQFVIFELDEESIFEIIVSFLMFIGALWSCHLTFDLIKIGIFLLCTISALMGLEAIYLAISSTAFWFTSTQGLKSIVYQILQLNRYPLEIYPNFVKIIMTVIPFGLYGYYPLSLLLFGQVSSWMTLYIIFSGPIFLLLAYFGVWKIGLKHYTSAAG</sequence>
<dbReference type="AlphaFoldDB" id="A0A0R1VQD4"/>
<dbReference type="Pfam" id="PF06182">
    <property type="entry name" value="ABC2_membrane_6"/>
    <property type="match status" value="1"/>
</dbReference>
<gene>
    <name evidence="2" type="ORF">FC15_GL000695</name>
</gene>
<dbReference type="STRING" id="1423735.FC15_GL000695"/>
<feature type="transmembrane region" description="Helical" evidence="1">
    <location>
        <begin position="122"/>
        <end position="143"/>
    </location>
</feature>
<proteinExistence type="predicted"/>